<comment type="caution">
    <text evidence="1">The sequence shown here is derived from an EMBL/GenBank/DDBJ whole genome shotgun (WGS) entry which is preliminary data.</text>
</comment>
<sequence>MEDGINIRELREERVGGGFHGQTREMKPRNEKIFELHTGGIPLAELAELYHLSEERIRNIVYEQQRD</sequence>
<protein>
    <recommendedName>
        <fullName evidence="3">RNA polymerase sigma-70 region 4 domain-containing protein</fullName>
    </recommendedName>
</protein>
<dbReference type="SUPFAM" id="SSF46689">
    <property type="entry name" value="Homeodomain-like"/>
    <property type="match status" value="1"/>
</dbReference>
<evidence type="ECO:0000313" key="1">
    <source>
        <dbReference type="EMBL" id="TNJ60338.1"/>
    </source>
</evidence>
<organism evidence="1 2">
    <name type="scientific">Paenibacillus hemerocallicola</name>
    <dbReference type="NCBI Taxonomy" id="1172614"/>
    <lineage>
        <taxon>Bacteria</taxon>
        <taxon>Bacillati</taxon>
        <taxon>Bacillota</taxon>
        <taxon>Bacilli</taxon>
        <taxon>Bacillales</taxon>
        <taxon>Paenibacillaceae</taxon>
        <taxon>Paenibacillus</taxon>
    </lineage>
</organism>
<dbReference type="RefSeq" id="WP_139607089.1">
    <property type="nucleotide sequence ID" value="NZ_VDCQ01000084.1"/>
</dbReference>
<evidence type="ECO:0008006" key="3">
    <source>
        <dbReference type="Google" id="ProtNLM"/>
    </source>
</evidence>
<dbReference type="EMBL" id="VDCQ01000084">
    <property type="protein sequence ID" value="TNJ60338.1"/>
    <property type="molecule type" value="Genomic_DNA"/>
</dbReference>
<dbReference type="Proteomes" id="UP000307943">
    <property type="component" value="Unassembled WGS sequence"/>
</dbReference>
<accession>A0A5C4SZA8</accession>
<keyword evidence="2" id="KW-1185">Reference proteome</keyword>
<evidence type="ECO:0000313" key="2">
    <source>
        <dbReference type="Proteomes" id="UP000307943"/>
    </source>
</evidence>
<dbReference type="Gene3D" id="1.10.10.60">
    <property type="entry name" value="Homeodomain-like"/>
    <property type="match status" value="1"/>
</dbReference>
<dbReference type="OrthoDB" id="9800398at2"/>
<dbReference type="AlphaFoldDB" id="A0A5C4SZA8"/>
<gene>
    <name evidence="1" type="ORF">FE784_36055</name>
</gene>
<proteinExistence type="predicted"/>
<name>A0A5C4SZA8_9BACL</name>
<reference evidence="1 2" key="1">
    <citation type="submission" date="2019-05" db="EMBL/GenBank/DDBJ databases">
        <title>We sequenced the genome of Paenibacillus hemerocallicola KCTC 33185 for further insight into its adaptation and study the phylogeny of Paenibacillus.</title>
        <authorList>
            <person name="Narsing Rao M.P."/>
        </authorList>
    </citation>
    <scope>NUCLEOTIDE SEQUENCE [LARGE SCALE GENOMIC DNA]</scope>
    <source>
        <strain evidence="1 2">KCTC 33185</strain>
    </source>
</reference>
<dbReference type="InterPro" id="IPR009057">
    <property type="entry name" value="Homeodomain-like_sf"/>
</dbReference>